<evidence type="ECO:0000256" key="7">
    <source>
        <dbReference type="SAM" id="Phobius"/>
    </source>
</evidence>
<protein>
    <recommendedName>
        <fullName evidence="8">GOLD domain-containing protein</fullName>
    </recommendedName>
</protein>
<reference evidence="9" key="1">
    <citation type="submission" date="2014-11" db="EMBL/GenBank/DDBJ databases">
        <authorList>
            <person name="Otto D Thomas"/>
            <person name="Naeem Raeece"/>
        </authorList>
    </citation>
    <scope>NUCLEOTIDE SEQUENCE</scope>
</reference>
<accession>A0A0G4FSA1</accession>
<organism evidence="9">
    <name type="scientific">Chromera velia CCMP2878</name>
    <dbReference type="NCBI Taxonomy" id="1169474"/>
    <lineage>
        <taxon>Eukaryota</taxon>
        <taxon>Sar</taxon>
        <taxon>Alveolata</taxon>
        <taxon>Colpodellida</taxon>
        <taxon>Chromeraceae</taxon>
        <taxon>Chromera</taxon>
    </lineage>
</organism>
<dbReference type="AlphaFoldDB" id="A0A0G4FSA1"/>
<evidence type="ECO:0000256" key="5">
    <source>
        <dbReference type="ARBA" id="ARBA00022989"/>
    </source>
</evidence>
<dbReference type="VEuPathDB" id="CryptoDB:Cvel_18413"/>
<dbReference type="InterPro" id="IPR015720">
    <property type="entry name" value="Emp24-like"/>
</dbReference>
<name>A0A0G4FSA1_9ALVE</name>
<sequence>MEEMEKQMDREMAMGVETPEELNATYSDIFEDEKDFGGGGSSLIEEWEIYMQNFVPEMLVTFPLAARSDEYFYEDVGEAPVHMRGGYFVSTDEDESDVDFQITDPAGDVIFKKTNAEGLFHFETKMSGSYSFIVSNHKWMQTKMVTFAVGRGNDTALAPAHLSTMDEHMSKIEMSLKDIQSESTYMWIRQRSHMKAVESTNGKVFWFSLLELLVLCVISAFQIYFIKGLLSDRRIL</sequence>
<dbReference type="SMART" id="SM01190">
    <property type="entry name" value="EMP24_GP25L"/>
    <property type="match status" value="1"/>
</dbReference>
<feature type="domain" description="GOLD" evidence="8">
    <location>
        <begin position="59"/>
        <end position="231"/>
    </location>
</feature>
<keyword evidence="4" id="KW-0732">Signal</keyword>
<evidence type="ECO:0000256" key="6">
    <source>
        <dbReference type="ARBA" id="ARBA00023136"/>
    </source>
</evidence>
<feature type="transmembrane region" description="Helical" evidence="7">
    <location>
        <begin position="204"/>
        <end position="226"/>
    </location>
</feature>
<dbReference type="PANTHER" id="PTHR22811">
    <property type="entry name" value="TRANSMEMBRANE EMP24 DOMAIN-CONTAINING PROTEIN"/>
    <property type="match status" value="1"/>
</dbReference>
<keyword evidence="5 7" id="KW-1133">Transmembrane helix</keyword>
<comment type="subcellular location">
    <subcellularLocation>
        <location evidence="1">Membrane</location>
        <topology evidence="1">Single-pass type I membrane protein</topology>
    </subcellularLocation>
</comment>
<gene>
    <name evidence="9" type="ORF">Cvel_18413</name>
</gene>
<dbReference type="GO" id="GO:0016020">
    <property type="term" value="C:membrane"/>
    <property type="evidence" value="ECO:0007669"/>
    <property type="project" value="UniProtKB-SubCell"/>
</dbReference>
<dbReference type="EMBL" id="CDMZ01000577">
    <property type="protein sequence ID" value="CEM17269.1"/>
    <property type="molecule type" value="Genomic_DNA"/>
</dbReference>
<dbReference type="PhylomeDB" id="A0A0G4FSA1"/>
<dbReference type="Pfam" id="PF01105">
    <property type="entry name" value="EMP24_GP25L"/>
    <property type="match status" value="1"/>
</dbReference>
<evidence type="ECO:0000256" key="2">
    <source>
        <dbReference type="ARBA" id="ARBA00007104"/>
    </source>
</evidence>
<proteinExistence type="inferred from homology"/>
<keyword evidence="6 7" id="KW-0472">Membrane</keyword>
<evidence type="ECO:0000256" key="3">
    <source>
        <dbReference type="ARBA" id="ARBA00022692"/>
    </source>
</evidence>
<evidence type="ECO:0000259" key="8">
    <source>
        <dbReference type="SMART" id="SM01190"/>
    </source>
</evidence>
<dbReference type="InterPro" id="IPR009038">
    <property type="entry name" value="GOLD_dom"/>
</dbReference>
<keyword evidence="3 7" id="KW-0812">Transmembrane</keyword>
<evidence type="ECO:0000313" key="9">
    <source>
        <dbReference type="EMBL" id="CEM17269.1"/>
    </source>
</evidence>
<evidence type="ECO:0000256" key="4">
    <source>
        <dbReference type="ARBA" id="ARBA00022729"/>
    </source>
</evidence>
<evidence type="ECO:0000256" key="1">
    <source>
        <dbReference type="ARBA" id="ARBA00004479"/>
    </source>
</evidence>
<comment type="similarity">
    <text evidence="2">Belongs to the EMP24/GP25L family.</text>
</comment>